<dbReference type="AlphaFoldDB" id="A0A0A9B606"/>
<organism evidence="1">
    <name type="scientific">Arundo donax</name>
    <name type="common">Giant reed</name>
    <name type="synonym">Donax arundinaceus</name>
    <dbReference type="NCBI Taxonomy" id="35708"/>
    <lineage>
        <taxon>Eukaryota</taxon>
        <taxon>Viridiplantae</taxon>
        <taxon>Streptophyta</taxon>
        <taxon>Embryophyta</taxon>
        <taxon>Tracheophyta</taxon>
        <taxon>Spermatophyta</taxon>
        <taxon>Magnoliopsida</taxon>
        <taxon>Liliopsida</taxon>
        <taxon>Poales</taxon>
        <taxon>Poaceae</taxon>
        <taxon>PACMAD clade</taxon>
        <taxon>Arundinoideae</taxon>
        <taxon>Arundineae</taxon>
        <taxon>Arundo</taxon>
    </lineage>
</organism>
<accession>A0A0A9B606</accession>
<proteinExistence type="predicted"/>
<sequence>MSPRQRQHSIHPKNLIALHQWNCSPSLQTHSTVDYRGLVVLQLLQLHHSSLPNH</sequence>
<reference evidence="1" key="2">
    <citation type="journal article" date="2015" name="Data Brief">
        <title>Shoot transcriptome of the giant reed, Arundo donax.</title>
        <authorList>
            <person name="Barrero R.A."/>
            <person name="Guerrero F.D."/>
            <person name="Moolhuijzen P."/>
            <person name="Goolsby J.A."/>
            <person name="Tidwell J."/>
            <person name="Bellgard S.E."/>
            <person name="Bellgard M.I."/>
        </authorList>
    </citation>
    <scope>NUCLEOTIDE SEQUENCE</scope>
    <source>
        <tissue evidence="1">Shoot tissue taken approximately 20 cm above the soil surface</tissue>
    </source>
</reference>
<reference evidence="1" key="1">
    <citation type="submission" date="2014-09" db="EMBL/GenBank/DDBJ databases">
        <authorList>
            <person name="Magalhaes I.L.F."/>
            <person name="Oliveira U."/>
            <person name="Santos F.R."/>
            <person name="Vidigal T.H.D.A."/>
            <person name="Brescovit A.D."/>
            <person name="Santos A.J."/>
        </authorList>
    </citation>
    <scope>NUCLEOTIDE SEQUENCE</scope>
    <source>
        <tissue evidence="1">Shoot tissue taken approximately 20 cm above the soil surface</tissue>
    </source>
</reference>
<evidence type="ECO:0000313" key="1">
    <source>
        <dbReference type="EMBL" id="JAD56585.1"/>
    </source>
</evidence>
<protein>
    <submittedName>
        <fullName evidence="1">Uncharacterized protein</fullName>
    </submittedName>
</protein>
<dbReference type="EMBL" id="GBRH01241310">
    <property type="protein sequence ID" value="JAD56585.1"/>
    <property type="molecule type" value="Transcribed_RNA"/>
</dbReference>
<name>A0A0A9B606_ARUDO</name>